<proteinExistence type="predicted"/>
<sequence>MTGYWRILCQAMLPKPVESMVLVPVAPCCGWAINDGGNKIQVYSLETGQSEVVVGNSAGDFSCVNLRDSPPHLMVCGNKDGRVRVFDLRTGSSVTSLYAHHMGVTSVQADDWKIVSGRGEGLVCVWEMRMGAKLWYLQQAPSQTCPVQH</sequence>
<dbReference type="InterPro" id="IPR001680">
    <property type="entry name" value="WD40_rpt"/>
</dbReference>
<organism evidence="1 2">
    <name type="scientific">Coregonus suidteri</name>
    <dbReference type="NCBI Taxonomy" id="861788"/>
    <lineage>
        <taxon>Eukaryota</taxon>
        <taxon>Metazoa</taxon>
        <taxon>Chordata</taxon>
        <taxon>Craniata</taxon>
        <taxon>Vertebrata</taxon>
        <taxon>Euteleostomi</taxon>
        <taxon>Actinopterygii</taxon>
        <taxon>Neopterygii</taxon>
        <taxon>Teleostei</taxon>
        <taxon>Protacanthopterygii</taxon>
        <taxon>Salmoniformes</taxon>
        <taxon>Salmonidae</taxon>
        <taxon>Coregoninae</taxon>
        <taxon>Coregonus</taxon>
    </lineage>
</organism>
<dbReference type="AlphaFoldDB" id="A0AAN8LG59"/>
<comment type="caution">
    <text evidence="1">The sequence shown here is derived from an EMBL/GenBank/DDBJ whole genome shotgun (WGS) entry which is preliminary data.</text>
</comment>
<dbReference type="Gene3D" id="2.130.10.10">
    <property type="entry name" value="YVTN repeat-like/Quinoprotein amine dehydrogenase"/>
    <property type="match status" value="1"/>
</dbReference>
<keyword evidence="2" id="KW-1185">Reference proteome</keyword>
<dbReference type="SUPFAM" id="SSF50978">
    <property type="entry name" value="WD40 repeat-like"/>
    <property type="match status" value="1"/>
</dbReference>
<gene>
    <name evidence="1" type="ORF">J4Q44_G00229650</name>
</gene>
<dbReference type="InterPro" id="IPR036322">
    <property type="entry name" value="WD40_repeat_dom_sf"/>
</dbReference>
<name>A0AAN8LG59_9TELE</name>
<dbReference type="PANTHER" id="PTHR19855:SF16">
    <property type="entry name" value="F-BOX AND WD REPEAT DOMAIN CONTAINING 8"/>
    <property type="match status" value="1"/>
</dbReference>
<dbReference type="SMART" id="SM00320">
    <property type="entry name" value="WD40"/>
    <property type="match status" value="2"/>
</dbReference>
<dbReference type="EMBL" id="JAGTTL010000021">
    <property type="protein sequence ID" value="KAK6306040.1"/>
    <property type="molecule type" value="Genomic_DNA"/>
</dbReference>
<dbReference type="Proteomes" id="UP001356427">
    <property type="component" value="Unassembled WGS sequence"/>
</dbReference>
<dbReference type="InterPro" id="IPR015943">
    <property type="entry name" value="WD40/YVTN_repeat-like_dom_sf"/>
</dbReference>
<reference evidence="1 2" key="1">
    <citation type="submission" date="2021-04" db="EMBL/GenBank/DDBJ databases">
        <authorList>
            <person name="De Guttry C."/>
            <person name="Zahm M."/>
            <person name="Klopp C."/>
            <person name="Cabau C."/>
            <person name="Louis A."/>
            <person name="Berthelot C."/>
            <person name="Parey E."/>
            <person name="Roest Crollius H."/>
            <person name="Montfort J."/>
            <person name="Robinson-Rechavi M."/>
            <person name="Bucao C."/>
            <person name="Bouchez O."/>
            <person name="Gislard M."/>
            <person name="Lluch J."/>
            <person name="Milhes M."/>
            <person name="Lampietro C."/>
            <person name="Lopez Roques C."/>
            <person name="Donnadieu C."/>
            <person name="Braasch I."/>
            <person name="Desvignes T."/>
            <person name="Postlethwait J."/>
            <person name="Bobe J."/>
            <person name="Wedekind C."/>
            <person name="Guiguen Y."/>
        </authorList>
    </citation>
    <scope>NUCLEOTIDE SEQUENCE [LARGE SCALE GENOMIC DNA]</scope>
    <source>
        <strain evidence="1">Cs_M1</strain>
        <tissue evidence="1">Blood</tissue>
    </source>
</reference>
<evidence type="ECO:0000313" key="1">
    <source>
        <dbReference type="EMBL" id="KAK6306040.1"/>
    </source>
</evidence>
<dbReference type="PANTHER" id="PTHR19855">
    <property type="entry name" value="WD40 REPEAT PROTEIN 12, 37"/>
    <property type="match status" value="1"/>
</dbReference>
<evidence type="ECO:0000313" key="2">
    <source>
        <dbReference type="Proteomes" id="UP001356427"/>
    </source>
</evidence>
<protein>
    <submittedName>
        <fullName evidence="1">Uncharacterized protein</fullName>
    </submittedName>
</protein>
<accession>A0AAN8LG59</accession>